<dbReference type="SUPFAM" id="SSF46785">
    <property type="entry name" value="Winged helix' DNA-binding domain"/>
    <property type="match status" value="1"/>
</dbReference>
<dbReference type="Gene3D" id="1.10.10.10">
    <property type="entry name" value="Winged helix-like DNA-binding domain superfamily/Winged helix DNA-binding domain"/>
    <property type="match status" value="1"/>
</dbReference>
<gene>
    <name evidence="2" type="ORF">ISU07_00840</name>
</gene>
<dbReference type="AlphaFoldDB" id="A0A930V814"/>
<dbReference type="InterPro" id="IPR036388">
    <property type="entry name" value="WH-like_DNA-bd_sf"/>
</dbReference>
<dbReference type="SMART" id="SM00418">
    <property type="entry name" value="HTH_ARSR"/>
    <property type="match status" value="1"/>
</dbReference>
<dbReference type="RefSeq" id="WP_194704863.1">
    <property type="nucleotide sequence ID" value="NZ_JADKPN010000001.1"/>
</dbReference>
<proteinExistence type="predicted"/>
<dbReference type="EMBL" id="JADKPN010000001">
    <property type="protein sequence ID" value="MBF4761657.1"/>
    <property type="molecule type" value="Genomic_DNA"/>
</dbReference>
<name>A0A930V814_9ACTN</name>
<dbReference type="InterPro" id="IPR001845">
    <property type="entry name" value="HTH_ArsR_DNA-bd_dom"/>
</dbReference>
<dbReference type="InterPro" id="IPR011991">
    <property type="entry name" value="ArsR-like_HTH"/>
</dbReference>
<evidence type="ECO:0000259" key="1">
    <source>
        <dbReference type="SMART" id="SM00418"/>
    </source>
</evidence>
<accession>A0A930V814</accession>
<feature type="domain" description="HTH arsR-type" evidence="1">
    <location>
        <begin position="14"/>
        <end position="94"/>
    </location>
</feature>
<dbReference type="InterPro" id="IPR036390">
    <property type="entry name" value="WH_DNA-bd_sf"/>
</dbReference>
<comment type="caution">
    <text evidence="2">The sequence shown here is derived from an EMBL/GenBank/DDBJ whole genome shotgun (WGS) entry which is preliminary data.</text>
</comment>
<sequence length="199" mass="22058">MAPPREIPKLTDVRMLRGIAHPMRNRILEEMSAGGPMRAADVAERLGIPANQASFHLRQLAKYGLVEEAPELARDGRDRVWRVIHESGLSVNLEDLAQQEGGKAAITVFRRQWTAEAHAAIDRADRPEQNKDATVAVSIHALRLTKAEAKALAGEINDLVDGWREKKKARSGRTYEVLWVLQPAPEVETSPGRVPEDAP</sequence>
<organism evidence="2 3">
    <name type="scientific">Nocardioides islandensis</name>
    <dbReference type="NCBI Taxonomy" id="433663"/>
    <lineage>
        <taxon>Bacteria</taxon>
        <taxon>Bacillati</taxon>
        <taxon>Actinomycetota</taxon>
        <taxon>Actinomycetes</taxon>
        <taxon>Propionibacteriales</taxon>
        <taxon>Nocardioidaceae</taxon>
        <taxon>Nocardioides</taxon>
    </lineage>
</organism>
<evidence type="ECO:0000313" key="2">
    <source>
        <dbReference type="EMBL" id="MBF4761657.1"/>
    </source>
</evidence>
<dbReference type="Proteomes" id="UP000640489">
    <property type="component" value="Unassembled WGS sequence"/>
</dbReference>
<reference evidence="2" key="1">
    <citation type="submission" date="2020-11" db="EMBL/GenBank/DDBJ databases">
        <title>Nocardioides sp. nov., isolated from Soil of Cynanchum wilfordii Hemsley rhizosphere.</title>
        <authorList>
            <person name="Lee J.-S."/>
            <person name="Suh M.K."/>
            <person name="Kim J.-S."/>
        </authorList>
    </citation>
    <scope>NUCLEOTIDE SEQUENCE</scope>
    <source>
        <strain evidence="2">KCTC 19275</strain>
    </source>
</reference>
<dbReference type="GO" id="GO:0003700">
    <property type="term" value="F:DNA-binding transcription factor activity"/>
    <property type="evidence" value="ECO:0007669"/>
    <property type="project" value="InterPro"/>
</dbReference>
<dbReference type="CDD" id="cd00090">
    <property type="entry name" value="HTH_ARSR"/>
    <property type="match status" value="1"/>
</dbReference>
<dbReference type="Pfam" id="PF12840">
    <property type="entry name" value="HTH_20"/>
    <property type="match status" value="1"/>
</dbReference>
<protein>
    <submittedName>
        <fullName evidence="2">Helix-turn-helix domain-containing protein</fullName>
    </submittedName>
</protein>
<keyword evidence="3" id="KW-1185">Reference proteome</keyword>
<evidence type="ECO:0000313" key="3">
    <source>
        <dbReference type="Proteomes" id="UP000640489"/>
    </source>
</evidence>